<dbReference type="GO" id="GO:0006397">
    <property type="term" value="P:mRNA processing"/>
    <property type="evidence" value="ECO:0007669"/>
    <property type="project" value="UniProtKB-KW"/>
</dbReference>
<gene>
    <name evidence="12" type="primary">Tssc4-L</name>
    <name evidence="12" type="ORF">Hamer_G014763</name>
</gene>
<comment type="similarity">
    <text evidence="3">Belongs to the TSSC4 family.</text>
</comment>
<dbReference type="AlphaFoldDB" id="A0A8J5N1U2"/>
<dbReference type="GO" id="GO:0008380">
    <property type="term" value="P:RNA splicing"/>
    <property type="evidence" value="ECO:0007669"/>
    <property type="project" value="UniProtKB-KW"/>
</dbReference>
<feature type="compositionally biased region" description="Acidic residues" evidence="11">
    <location>
        <begin position="130"/>
        <end position="140"/>
    </location>
</feature>
<keyword evidence="6" id="KW-0747">Spliceosome</keyword>
<evidence type="ECO:0000256" key="6">
    <source>
        <dbReference type="ARBA" id="ARBA00022728"/>
    </source>
</evidence>
<protein>
    <recommendedName>
        <fullName evidence="9">U5 small nuclear ribonucleoprotein TSSC4</fullName>
    </recommendedName>
</protein>
<keyword evidence="8" id="KW-0539">Nucleus</keyword>
<dbReference type="Proteomes" id="UP000747542">
    <property type="component" value="Unassembled WGS sequence"/>
</dbReference>
<organism evidence="12 13">
    <name type="scientific">Homarus americanus</name>
    <name type="common">American lobster</name>
    <dbReference type="NCBI Taxonomy" id="6706"/>
    <lineage>
        <taxon>Eukaryota</taxon>
        <taxon>Metazoa</taxon>
        <taxon>Ecdysozoa</taxon>
        <taxon>Arthropoda</taxon>
        <taxon>Crustacea</taxon>
        <taxon>Multicrustacea</taxon>
        <taxon>Malacostraca</taxon>
        <taxon>Eumalacostraca</taxon>
        <taxon>Eucarida</taxon>
        <taxon>Decapoda</taxon>
        <taxon>Pleocyemata</taxon>
        <taxon>Astacidea</taxon>
        <taxon>Nephropoidea</taxon>
        <taxon>Nephropidae</taxon>
        <taxon>Homarus</taxon>
    </lineage>
</organism>
<dbReference type="PANTHER" id="PTHR13445:SF3">
    <property type="entry name" value="U5 SMALL NUCLEAR RIBONUCLEOPROTEIN TSSC4"/>
    <property type="match status" value="1"/>
</dbReference>
<comment type="subcellular location">
    <subcellularLocation>
        <location evidence="2">Cytoplasm</location>
    </subcellularLocation>
    <subcellularLocation>
        <location evidence="1">Nucleus</location>
    </subcellularLocation>
</comment>
<evidence type="ECO:0000313" key="13">
    <source>
        <dbReference type="Proteomes" id="UP000747542"/>
    </source>
</evidence>
<evidence type="ECO:0000256" key="10">
    <source>
        <dbReference type="ARBA" id="ARBA00045970"/>
    </source>
</evidence>
<name>A0A8J5N1U2_HOMAM</name>
<reference evidence="12" key="1">
    <citation type="journal article" date="2021" name="Sci. Adv.">
        <title>The American lobster genome reveals insights on longevity, neural, and immune adaptations.</title>
        <authorList>
            <person name="Polinski J.M."/>
            <person name="Zimin A.V."/>
            <person name="Clark K.F."/>
            <person name="Kohn A.B."/>
            <person name="Sadowski N."/>
            <person name="Timp W."/>
            <person name="Ptitsyn A."/>
            <person name="Khanna P."/>
            <person name="Romanova D.Y."/>
            <person name="Williams P."/>
            <person name="Greenwood S.J."/>
            <person name="Moroz L.L."/>
            <person name="Walt D.R."/>
            <person name="Bodnar A.G."/>
        </authorList>
    </citation>
    <scope>NUCLEOTIDE SEQUENCE</scope>
    <source>
        <strain evidence="12">GMGI-L3</strain>
    </source>
</reference>
<proteinExistence type="inferred from homology"/>
<sequence>MSSFKLKSGDSSFNSRVDALFSSLQTVAVDLEPQLKRSFDEISDDKEDDSAGNDGDRGEFRRPQGTGLTWRGRGRGRGLHGPRNDTPDYVKNPQKWTKYSMKDTKVLINRENQQVGLKLFDELRTRRAQEDDDVVEEGASDDGCSKIVFKKPTKSSDDDDDDKDDEDDAVEENPAAEIFGGAKKIRLREYEVGKPNRKKNMKKTTTTCAGGDKTEKEASGKEVKLGHLMYEEEDE</sequence>
<dbReference type="EMBL" id="JAHLQT010012015">
    <property type="protein sequence ID" value="KAG7171624.1"/>
    <property type="molecule type" value="Genomic_DNA"/>
</dbReference>
<evidence type="ECO:0000256" key="11">
    <source>
        <dbReference type="SAM" id="MobiDB-lite"/>
    </source>
</evidence>
<accession>A0A8J5N1U2</accession>
<feature type="compositionally biased region" description="Acidic residues" evidence="11">
    <location>
        <begin position="41"/>
        <end position="51"/>
    </location>
</feature>
<feature type="region of interest" description="Disordered" evidence="11">
    <location>
        <begin position="35"/>
        <end position="96"/>
    </location>
</feature>
<keyword evidence="13" id="KW-1185">Reference proteome</keyword>
<evidence type="ECO:0000256" key="9">
    <source>
        <dbReference type="ARBA" id="ARBA00035304"/>
    </source>
</evidence>
<evidence type="ECO:0000256" key="1">
    <source>
        <dbReference type="ARBA" id="ARBA00004123"/>
    </source>
</evidence>
<evidence type="ECO:0000256" key="7">
    <source>
        <dbReference type="ARBA" id="ARBA00023187"/>
    </source>
</evidence>
<comment type="function">
    <text evidence="10">Protein associated with the U5 snRNP, during its maturation and its post-splicing recycling and which is required for spliceosomal tri-snRNP complex assembly in the nucleus. Has a molecular sequestering activity and transiently hinders SNRNP200 binding sites for constitutive splicing factors that intervene later during the assembly of the spliceosome and splicing. Together with its molecular sequestering activity, may also function as a molecular adapter and placeholder, coordinating the assembly of the U5 snRNP and its association with the U4/U6 di-snRNP.</text>
</comment>
<evidence type="ECO:0000256" key="2">
    <source>
        <dbReference type="ARBA" id="ARBA00004496"/>
    </source>
</evidence>
<evidence type="ECO:0000313" key="12">
    <source>
        <dbReference type="EMBL" id="KAG7171624.1"/>
    </source>
</evidence>
<keyword evidence="5" id="KW-0507">mRNA processing</keyword>
<evidence type="ECO:0000256" key="4">
    <source>
        <dbReference type="ARBA" id="ARBA00022490"/>
    </source>
</evidence>
<dbReference type="PANTHER" id="PTHR13445">
    <property type="entry name" value="TUMOR SUPPRESSING SUBTRANSFERABLE CANDIDATE 4 TSSC4"/>
    <property type="match status" value="1"/>
</dbReference>
<keyword evidence="7" id="KW-0508">mRNA splicing</keyword>
<dbReference type="GO" id="GO:0005737">
    <property type="term" value="C:cytoplasm"/>
    <property type="evidence" value="ECO:0007669"/>
    <property type="project" value="UniProtKB-SubCell"/>
</dbReference>
<dbReference type="InterPro" id="IPR029338">
    <property type="entry name" value="TSSC4"/>
</dbReference>
<comment type="caution">
    <text evidence="12">The sequence shown here is derived from an EMBL/GenBank/DDBJ whole genome shotgun (WGS) entry which is preliminary data.</text>
</comment>
<dbReference type="Pfam" id="PF15264">
    <property type="entry name" value="TSSC4"/>
    <property type="match status" value="1"/>
</dbReference>
<evidence type="ECO:0000256" key="3">
    <source>
        <dbReference type="ARBA" id="ARBA00010362"/>
    </source>
</evidence>
<feature type="compositionally biased region" description="Basic and acidic residues" evidence="11">
    <location>
        <begin position="212"/>
        <end position="225"/>
    </location>
</feature>
<dbReference type="OrthoDB" id="1906282at2759"/>
<dbReference type="GO" id="GO:0005681">
    <property type="term" value="C:spliceosomal complex"/>
    <property type="evidence" value="ECO:0007669"/>
    <property type="project" value="UniProtKB-KW"/>
</dbReference>
<evidence type="ECO:0000256" key="5">
    <source>
        <dbReference type="ARBA" id="ARBA00022664"/>
    </source>
</evidence>
<keyword evidence="4" id="KW-0963">Cytoplasm</keyword>
<feature type="compositionally biased region" description="Acidic residues" evidence="11">
    <location>
        <begin position="157"/>
        <end position="171"/>
    </location>
</feature>
<feature type="region of interest" description="Disordered" evidence="11">
    <location>
        <begin position="126"/>
        <end position="235"/>
    </location>
</feature>
<evidence type="ECO:0000256" key="8">
    <source>
        <dbReference type="ARBA" id="ARBA00023242"/>
    </source>
</evidence>